<evidence type="ECO:0000256" key="1">
    <source>
        <dbReference type="SAM" id="MobiDB-lite"/>
    </source>
</evidence>
<comment type="caution">
    <text evidence="2">The sequence shown here is derived from an EMBL/GenBank/DDBJ whole genome shotgun (WGS) entry which is preliminary data.</text>
</comment>
<dbReference type="AlphaFoldDB" id="A0A9N9C7W5"/>
<feature type="non-terminal residue" evidence="2">
    <location>
        <position position="1"/>
    </location>
</feature>
<proteinExistence type="predicted"/>
<evidence type="ECO:0000313" key="3">
    <source>
        <dbReference type="Proteomes" id="UP000789831"/>
    </source>
</evidence>
<organism evidence="2 3">
    <name type="scientific">Ambispora gerdemannii</name>
    <dbReference type="NCBI Taxonomy" id="144530"/>
    <lineage>
        <taxon>Eukaryota</taxon>
        <taxon>Fungi</taxon>
        <taxon>Fungi incertae sedis</taxon>
        <taxon>Mucoromycota</taxon>
        <taxon>Glomeromycotina</taxon>
        <taxon>Glomeromycetes</taxon>
        <taxon>Archaeosporales</taxon>
        <taxon>Ambisporaceae</taxon>
        <taxon>Ambispora</taxon>
    </lineage>
</organism>
<name>A0A9N9C7W5_9GLOM</name>
<feature type="compositionally biased region" description="Acidic residues" evidence="1">
    <location>
        <begin position="46"/>
        <end position="76"/>
    </location>
</feature>
<gene>
    <name evidence="2" type="ORF">AGERDE_LOCUS8673</name>
</gene>
<dbReference type="OrthoDB" id="2427212at2759"/>
<evidence type="ECO:0000313" key="2">
    <source>
        <dbReference type="EMBL" id="CAG8592357.1"/>
    </source>
</evidence>
<keyword evidence="3" id="KW-1185">Reference proteome</keyword>
<sequence>SSKALDMSKLRATITWDHWQKSNSVELSPPGFLENAEDQTNINNEENQESEENPDLQEIQETEESGEIEQEPEEFVDLTLNQDSGDDESPDSSALEADFGQFLDVWVEILVEETEEFTGIEEEENGEMLSSEIGNITHLAVDPNAKWDLNTLFNELQLP</sequence>
<feature type="region of interest" description="Disordered" evidence="1">
    <location>
        <begin position="19"/>
        <end position="97"/>
    </location>
</feature>
<reference evidence="2" key="1">
    <citation type="submission" date="2021-06" db="EMBL/GenBank/DDBJ databases">
        <authorList>
            <person name="Kallberg Y."/>
            <person name="Tangrot J."/>
            <person name="Rosling A."/>
        </authorList>
    </citation>
    <scope>NUCLEOTIDE SEQUENCE</scope>
    <source>
        <strain evidence="2">MT106</strain>
    </source>
</reference>
<dbReference type="Proteomes" id="UP000789831">
    <property type="component" value="Unassembled WGS sequence"/>
</dbReference>
<accession>A0A9N9C7W5</accession>
<dbReference type="EMBL" id="CAJVPL010001914">
    <property type="protein sequence ID" value="CAG8592357.1"/>
    <property type="molecule type" value="Genomic_DNA"/>
</dbReference>
<protein>
    <submittedName>
        <fullName evidence="2">4855_t:CDS:1</fullName>
    </submittedName>
</protein>